<evidence type="ECO:0000259" key="16">
    <source>
        <dbReference type="PROSITE" id="PS51192"/>
    </source>
</evidence>
<evidence type="ECO:0000256" key="8">
    <source>
        <dbReference type="ARBA" id="ARBA00023125"/>
    </source>
</evidence>
<keyword evidence="8" id="KW-0238">DNA-binding</keyword>
<sequence>MRGQDRDQGFKKDISTPVQYLKGVGPLFAKILSKLGIHTIEDLIYYFPRDYEDRRNFDSIASLKTPSDKVLINGRIINIESQKKPGRMQILKITLNDSSGSIRIIFFNQPFLLKLFTQNTKLIVSGKLEFNQFEGCMQVLPHYWELDTGEPLSIVPVYNLTEGLFAKSIRKIIRTSLDQYLDQIKEPLPEEILKKNRLISILDAVQNLHFPQDLRIVEEAKRRMIFEDFFVFQIGLGSRKREIKTLNGIKFDSNKELLSDFSLPFKLTKAQEKVLDEILEDMSKDRPMNRLIQGDVGSGKTVIAAMAAYVTIKNGYQVAIMAPTEILAQQHYEKISKLITSQRSFSIQLLTGSTQSKERKGLIEADLVVGTHALIQKEIKFKKLGLVVIDEQHRFGVLQRAELGNKGMAQNLMFVHPDLLFMTATPIPRSLALILYGDLDRSIIDEMPPGRQPVKTYYVSNSKRRNSYEFIRTKIKEGRQVFVVCPLVKETEKSDLKAAVEESEYLQRDIFPEFKIGLIHGKMKQSEKERIMWEFRNNKIQLLVSTTVIEVGIDIPNASIMVIEHSERFGLSQLHQLRGRIGRGAHESFCFLMGEPKSKDARIRIKAMIDSNDGFKIAEVDLRLRGPGDFCGVRQSGLPEFRMADIVRDEKILHLAREAAFNYLIADPHLEKAPQLKKNLVGRYGRFLGF</sequence>
<comment type="function">
    <text evidence="15">Plays a critical role in recombination and DNA repair. Helps process Holliday junction intermediates to mature products by catalyzing branch migration. Has replication fork regression activity, unwinds stalled or blocked replication forks to make a HJ that can be resolved. Has a DNA unwinding activity characteristic of a DNA helicase with 3'-5' polarity.</text>
</comment>
<dbReference type="NCBIfam" id="NF008168">
    <property type="entry name" value="PRK10917.2-2"/>
    <property type="match status" value="1"/>
</dbReference>
<dbReference type="Pfam" id="PF17191">
    <property type="entry name" value="RecG_wedge"/>
    <property type="match status" value="1"/>
</dbReference>
<evidence type="ECO:0000256" key="12">
    <source>
        <dbReference type="ARBA" id="ARBA00034617"/>
    </source>
</evidence>
<evidence type="ECO:0000313" key="19">
    <source>
        <dbReference type="Proteomes" id="UP000177905"/>
    </source>
</evidence>
<protein>
    <recommendedName>
        <fullName evidence="2 15">ATP-dependent DNA helicase RecG</fullName>
        <ecNumber evidence="13 15">5.6.2.4</ecNumber>
    </recommendedName>
</protein>
<dbReference type="GO" id="GO:0006281">
    <property type="term" value="P:DNA repair"/>
    <property type="evidence" value="ECO:0007669"/>
    <property type="project" value="UniProtKB-UniRule"/>
</dbReference>
<dbReference type="GO" id="GO:0005524">
    <property type="term" value="F:ATP binding"/>
    <property type="evidence" value="ECO:0007669"/>
    <property type="project" value="UniProtKB-KW"/>
</dbReference>
<keyword evidence="3 15" id="KW-0547">Nucleotide-binding</keyword>
<keyword evidence="6 15" id="KW-0347">Helicase</keyword>
<dbReference type="CDD" id="cd18811">
    <property type="entry name" value="SF2_C_RecG"/>
    <property type="match status" value="1"/>
</dbReference>
<dbReference type="Pfam" id="PF00270">
    <property type="entry name" value="DEAD"/>
    <property type="match status" value="1"/>
</dbReference>
<accession>A0A1F4S667</accession>
<dbReference type="InterPro" id="IPR045562">
    <property type="entry name" value="RecG_dom3_C"/>
</dbReference>
<dbReference type="Proteomes" id="UP000177905">
    <property type="component" value="Unassembled WGS sequence"/>
</dbReference>
<dbReference type="PANTHER" id="PTHR47964">
    <property type="entry name" value="ATP-DEPENDENT DNA HELICASE HOMOLOG RECG, CHLOROPLASTIC"/>
    <property type="match status" value="1"/>
</dbReference>
<evidence type="ECO:0000256" key="5">
    <source>
        <dbReference type="ARBA" id="ARBA00022801"/>
    </source>
</evidence>
<dbReference type="Gene3D" id="2.40.50.140">
    <property type="entry name" value="Nucleic acid-binding proteins"/>
    <property type="match status" value="1"/>
</dbReference>
<dbReference type="CDD" id="cd04488">
    <property type="entry name" value="RecG_wedge_OBF"/>
    <property type="match status" value="1"/>
</dbReference>
<dbReference type="Gene3D" id="3.40.50.300">
    <property type="entry name" value="P-loop containing nucleotide triphosphate hydrolases"/>
    <property type="match status" value="2"/>
</dbReference>
<dbReference type="InterPro" id="IPR004609">
    <property type="entry name" value="ATP-dep_DNA_helicase_RecG"/>
</dbReference>
<evidence type="ECO:0000256" key="7">
    <source>
        <dbReference type="ARBA" id="ARBA00022840"/>
    </source>
</evidence>
<evidence type="ECO:0000313" key="18">
    <source>
        <dbReference type="EMBL" id="OGC15233.1"/>
    </source>
</evidence>
<keyword evidence="4 15" id="KW-0227">DNA damage</keyword>
<name>A0A1F4S667_UNCSA</name>
<evidence type="ECO:0000256" key="4">
    <source>
        <dbReference type="ARBA" id="ARBA00022763"/>
    </source>
</evidence>
<dbReference type="GO" id="GO:0016887">
    <property type="term" value="F:ATP hydrolysis activity"/>
    <property type="evidence" value="ECO:0007669"/>
    <property type="project" value="RHEA"/>
</dbReference>
<evidence type="ECO:0000256" key="6">
    <source>
        <dbReference type="ARBA" id="ARBA00022806"/>
    </source>
</evidence>
<evidence type="ECO:0000256" key="15">
    <source>
        <dbReference type="RuleBase" id="RU363016"/>
    </source>
</evidence>
<dbReference type="InterPro" id="IPR001650">
    <property type="entry name" value="Helicase_C-like"/>
</dbReference>
<dbReference type="NCBIfam" id="NF008165">
    <property type="entry name" value="PRK10917.1-3"/>
    <property type="match status" value="1"/>
</dbReference>
<keyword evidence="9 15" id="KW-0233">DNA recombination</keyword>
<evidence type="ECO:0000256" key="1">
    <source>
        <dbReference type="ARBA" id="ARBA00007504"/>
    </source>
</evidence>
<dbReference type="GO" id="GO:0043138">
    <property type="term" value="F:3'-5' DNA helicase activity"/>
    <property type="evidence" value="ECO:0007669"/>
    <property type="project" value="UniProtKB-EC"/>
</dbReference>
<dbReference type="SUPFAM" id="SSF50249">
    <property type="entry name" value="Nucleic acid-binding proteins"/>
    <property type="match status" value="1"/>
</dbReference>
<dbReference type="EMBL" id="MEUA01000023">
    <property type="protein sequence ID" value="OGC15233.1"/>
    <property type="molecule type" value="Genomic_DNA"/>
</dbReference>
<dbReference type="SUPFAM" id="SSF52540">
    <property type="entry name" value="P-loop containing nucleoside triphosphate hydrolases"/>
    <property type="match status" value="2"/>
</dbReference>
<feature type="domain" description="Helicase ATP-binding" evidence="16">
    <location>
        <begin position="281"/>
        <end position="444"/>
    </location>
</feature>
<dbReference type="InterPro" id="IPR047112">
    <property type="entry name" value="RecG/Mfd"/>
</dbReference>
<evidence type="ECO:0000259" key="17">
    <source>
        <dbReference type="PROSITE" id="PS51194"/>
    </source>
</evidence>
<dbReference type="GO" id="GO:0006310">
    <property type="term" value="P:DNA recombination"/>
    <property type="evidence" value="ECO:0007669"/>
    <property type="project" value="UniProtKB-UniRule"/>
</dbReference>
<comment type="caution">
    <text evidence="18">The sequence shown here is derived from an EMBL/GenBank/DDBJ whole genome shotgun (WGS) entry which is preliminary data.</text>
</comment>
<dbReference type="CDD" id="cd17992">
    <property type="entry name" value="DEXHc_RecG"/>
    <property type="match status" value="1"/>
</dbReference>
<dbReference type="Pfam" id="PF00271">
    <property type="entry name" value="Helicase_C"/>
    <property type="match status" value="1"/>
</dbReference>
<dbReference type="NCBIfam" id="TIGR00643">
    <property type="entry name" value="recG"/>
    <property type="match status" value="1"/>
</dbReference>
<dbReference type="InterPro" id="IPR011545">
    <property type="entry name" value="DEAD/DEAH_box_helicase_dom"/>
</dbReference>
<feature type="domain" description="Helicase C-terminal" evidence="17">
    <location>
        <begin position="467"/>
        <end position="628"/>
    </location>
</feature>
<dbReference type="InterPro" id="IPR012340">
    <property type="entry name" value="NA-bd_OB-fold"/>
</dbReference>
<reference evidence="18 19" key="1">
    <citation type="journal article" date="2016" name="Nat. Commun.">
        <title>Thousands of microbial genomes shed light on interconnected biogeochemical processes in an aquifer system.</title>
        <authorList>
            <person name="Anantharaman K."/>
            <person name="Brown C.T."/>
            <person name="Hug L.A."/>
            <person name="Sharon I."/>
            <person name="Castelle C.J."/>
            <person name="Probst A.J."/>
            <person name="Thomas B.C."/>
            <person name="Singh A."/>
            <person name="Wilkins M.J."/>
            <person name="Karaoz U."/>
            <person name="Brodie E.L."/>
            <person name="Williams K.H."/>
            <person name="Hubbard S.S."/>
            <person name="Banfield J.F."/>
        </authorList>
    </citation>
    <scope>NUCLEOTIDE SEQUENCE [LARGE SCALE GENOMIC DNA]</scope>
</reference>
<dbReference type="InterPro" id="IPR014001">
    <property type="entry name" value="Helicase_ATP-bd"/>
</dbReference>
<dbReference type="PROSITE" id="PS51192">
    <property type="entry name" value="HELICASE_ATP_BIND_1"/>
    <property type="match status" value="1"/>
</dbReference>
<dbReference type="EC" id="5.6.2.4" evidence="13 15"/>
<comment type="catalytic activity">
    <reaction evidence="12 15">
        <text>Couples ATP hydrolysis with the unwinding of duplex DNA by translocating in the 3'-5' direction.</text>
        <dbReference type="EC" id="5.6.2.4"/>
    </reaction>
</comment>
<organism evidence="18 19">
    <name type="scientific">candidate division WOR-1 bacterium RIFOXYB2_FULL_36_35</name>
    <dbReference type="NCBI Taxonomy" id="1802578"/>
    <lineage>
        <taxon>Bacteria</taxon>
        <taxon>Bacillati</taxon>
        <taxon>Saganbacteria</taxon>
    </lineage>
</organism>
<dbReference type="PANTHER" id="PTHR47964:SF1">
    <property type="entry name" value="ATP-DEPENDENT DNA HELICASE HOMOLOG RECG, CHLOROPLASTIC"/>
    <property type="match status" value="1"/>
</dbReference>
<dbReference type="SMART" id="SM00490">
    <property type="entry name" value="HELICc"/>
    <property type="match status" value="1"/>
</dbReference>
<dbReference type="PROSITE" id="PS51194">
    <property type="entry name" value="HELICASE_CTER"/>
    <property type="match status" value="1"/>
</dbReference>
<comment type="catalytic activity">
    <reaction evidence="14 15">
        <text>ATP + H2O = ADP + phosphate + H(+)</text>
        <dbReference type="Rhea" id="RHEA:13065"/>
        <dbReference type="ChEBI" id="CHEBI:15377"/>
        <dbReference type="ChEBI" id="CHEBI:15378"/>
        <dbReference type="ChEBI" id="CHEBI:30616"/>
        <dbReference type="ChEBI" id="CHEBI:43474"/>
        <dbReference type="ChEBI" id="CHEBI:456216"/>
        <dbReference type="EC" id="5.6.2.4"/>
    </reaction>
</comment>
<evidence type="ECO:0000256" key="3">
    <source>
        <dbReference type="ARBA" id="ARBA00022741"/>
    </source>
</evidence>
<evidence type="ECO:0000256" key="10">
    <source>
        <dbReference type="ARBA" id="ARBA00023204"/>
    </source>
</evidence>
<evidence type="ECO:0000256" key="11">
    <source>
        <dbReference type="ARBA" id="ARBA00023235"/>
    </source>
</evidence>
<keyword evidence="7 15" id="KW-0067">ATP-binding</keyword>
<evidence type="ECO:0000256" key="14">
    <source>
        <dbReference type="ARBA" id="ARBA00048988"/>
    </source>
</evidence>
<dbReference type="Pfam" id="PF19833">
    <property type="entry name" value="RecG_dom3_C"/>
    <property type="match status" value="1"/>
</dbReference>
<comment type="similarity">
    <text evidence="1 15">Belongs to the helicase family. RecG subfamily.</text>
</comment>
<dbReference type="InterPro" id="IPR027417">
    <property type="entry name" value="P-loop_NTPase"/>
</dbReference>
<proteinExistence type="inferred from homology"/>
<evidence type="ECO:0000256" key="13">
    <source>
        <dbReference type="ARBA" id="ARBA00034808"/>
    </source>
</evidence>
<keyword evidence="5 15" id="KW-0378">Hydrolase</keyword>
<dbReference type="SMART" id="SM00487">
    <property type="entry name" value="DEXDc"/>
    <property type="match status" value="1"/>
</dbReference>
<evidence type="ECO:0000256" key="2">
    <source>
        <dbReference type="ARBA" id="ARBA00017846"/>
    </source>
</evidence>
<dbReference type="InterPro" id="IPR033454">
    <property type="entry name" value="RecG_wedge"/>
</dbReference>
<evidence type="ECO:0000256" key="9">
    <source>
        <dbReference type="ARBA" id="ARBA00023172"/>
    </source>
</evidence>
<gene>
    <name evidence="18" type="ORF">A2290_03040</name>
</gene>
<keyword evidence="10 15" id="KW-0234">DNA repair</keyword>
<dbReference type="AlphaFoldDB" id="A0A1F4S667"/>
<keyword evidence="11" id="KW-0413">Isomerase</keyword>
<dbReference type="GO" id="GO:0003677">
    <property type="term" value="F:DNA binding"/>
    <property type="evidence" value="ECO:0007669"/>
    <property type="project" value="UniProtKB-KW"/>
</dbReference>